<evidence type="ECO:0000313" key="10">
    <source>
        <dbReference type="EMBL" id="GBC03925.1"/>
    </source>
</evidence>
<dbReference type="PROSITE" id="PS51059">
    <property type="entry name" value="PARP_CATALYTIC"/>
    <property type="match status" value="1"/>
</dbReference>
<feature type="domain" description="RING-type" evidence="8">
    <location>
        <begin position="449"/>
        <end position="497"/>
    </location>
</feature>
<dbReference type="Gene3D" id="3.30.390.130">
    <property type="match status" value="1"/>
</dbReference>
<accession>A0A2Z6RZM4</accession>
<dbReference type="InterPro" id="IPR039396">
    <property type="entry name" value="Deltex_C"/>
</dbReference>
<dbReference type="OrthoDB" id="8062037at2759"/>
<organism evidence="10 12">
    <name type="scientific">Rhizophagus clarus</name>
    <dbReference type="NCBI Taxonomy" id="94130"/>
    <lineage>
        <taxon>Eukaryota</taxon>
        <taxon>Fungi</taxon>
        <taxon>Fungi incertae sedis</taxon>
        <taxon>Mucoromycota</taxon>
        <taxon>Glomeromycotina</taxon>
        <taxon>Glomeromycetes</taxon>
        <taxon>Glomerales</taxon>
        <taxon>Glomeraceae</taxon>
        <taxon>Rhizophagus</taxon>
    </lineage>
</organism>
<dbReference type="AlphaFoldDB" id="A0A2Z6RZM4"/>
<dbReference type="Pfam" id="PF13639">
    <property type="entry name" value="zf-RING_2"/>
    <property type="match status" value="1"/>
</dbReference>
<dbReference type="EC" id="2.4.2.-" evidence="7"/>
<comment type="similarity">
    <text evidence="3">Belongs to the Deltex family.</text>
</comment>
<keyword evidence="12" id="KW-1185">Reference proteome</keyword>
<protein>
    <recommendedName>
        <fullName evidence="7">Poly [ADP-ribose] polymerase</fullName>
        <shortName evidence="7">PARP</shortName>
        <ecNumber evidence="7">2.4.2.-</ecNumber>
    </recommendedName>
</protein>
<dbReference type="STRING" id="94130.A0A2Z6RZM4"/>
<dbReference type="SUPFAM" id="SSF56399">
    <property type="entry name" value="ADP-ribosylation"/>
    <property type="match status" value="1"/>
</dbReference>
<evidence type="ECO:0000256" key="4">
    <source>
        <dbReference type="ARBA" id="ARBA00022679"/>
    </source>
</evidence>
<keyword evidence="7" id="KW-0520">NAD</keyword>
<dbReference type="Pfam" id="PF00644">
    <property type="entry name" value="PARP"/>
    <property type="match status" value="1"/>
</dbReference>
<dbReference type="Pfam" id="PF18102">
    <property type="entry name" value="DTC"/>
    <property type="match status" value="1"/>
</dbReference>
<proteinExistence type="inferred from homology"/>
<dbReference type="SMART" id="SM00184">
    <property type="entry name" value="RING"/>
    <property type="match status" value="1"/>
</dbReference>
<gene>
    <name evidence="11" type="ORF">RCL2_001812800</name>
    <name evidence="10" type="ORF">RclHR1_00540035</name>
</gene>
<evidence type="ECO:0000256" key="1">
    <source>
        <dbReference type="ARBA" id="ARBA00000900"/>
    </source>
</evidence>
<dbReference type="InterPro" id="IPR039399">
    <property type="entry name" value="Deltex_C_sf"/>
</dbReference>
<sequence length="641" mass="72775">MSSGKREYQLEDGKLILDRVRKYFNVPYTEPPANIELSKDDQLYIDIADYFREQLKEISCKITSISILQNRTLWERYQQYKSLQQAIERERESRFRTNFETAFKDTVLFHGTQPENVVSILEHGLDGRFSKEYGNCGPAIYLSPSFVKCDSFASRYNPSKRALVVCVTALGKIFDNTISRTVNPNTKYPPKGFHSVKHYVSTADEYVVYDNDQVLPILAMYYDKSENNPHPFIPAINSIAGINSFTASNQSNFKMSINTPPRFNSSFGLSSNRFNYASHHPSTTLNFPPFPTNFNRNVSQLPSITLFTPLSKSSLSKSTNVQTESQWTIRKAQGMVQQWERQVNLLRSISDFYGTAMADKQFWPLKKSKGIYPHLNAYLDLVISKQPNMSSSELDQGFINMLKNLNSYEGIVYARRRNVEMSRSINLGQVISLATRDRLQEAAASEESCTICAESVVTFNQSLDVVKMNNCPHIFHRSCIETWLYMPSSQMICPNCKTPCHDPMAPPPIGPMPDGEMAYSFSEKFGAWFICYSIPHGAQLPCHAAPGKPFKGATRTAVCPMYLKWGPLLFIRMVAAFYYHHTFTVGTSLTTNMSDVITWNGIHHKTSIDGGFGFPDSTYEDRVSLELDGKGILLFLRDLMV</sequence>
<dbReference type="InterPro" id="IPR012317">
    <property type="entry name" value="Poly(ADP-ribose)pol_cat_dom"/>
</dbReference>
<dbReference type="Gene3D" id="3.30.40.10">
    <property type="entry name" value="Zinc/RING finger domain, C3HC4 (zinc finger)"/>
    <property type="match status" value="1"/>
</dbReference>
<dbReference type="GO" id="GO:0016567">
    <property type="term" value="P:protein ubiquitination"/>
    <property type="evidence" value="ECO:0007669"/>
    <property type="project" value="UniProtKB-UniPathway"/>
</dbReference>
<evidence type="ECO:0000256" key="3">
    <source>
        <dbReference type="ARBA" id="ARBA00009413"/>
    </source>
</evidence>
<evidence type="ECO:0000256" key="7">
    <source>
        <dbReference type="RuleBase" id="RU362114"/>
    </source>
</evidence>
<dbReference type="EMBL" id="BLAL01000199">
    <property type="protein sequence ID" value="GES91297.1"/>
    <property type="molecule type" value="Genomic_DNA"/>
</dbReference>
<dbReference type="Proteomes" id="UP000615446">
    <property type="component" value="Unassembled WGS sequence"/>
</dbReference>
<dbReference type="Proteomes" id="UP000247702">
    <property type="component" value="Unassembled WGS sequence"/>
</dbReference>
<comment type="catalytic activity">
    <reaction evidence="1">
        <text>S-ubiquitinyl-[E2 ubiquitin-conjugating enzyme]-L-cysteine + [acceptor protein]-L-lysine = [E2 ubiquitin-conjugating enzyme]-L-cysteine + N(6)-ubiquitinyl-[acceptor protein]-L-lysine.</text>
        <dbReference type="EC" id="2.3.2.27"/>
    </reaction>
</comment>
<evidence type="ECO:0000259" key="9">
    <source>
        <dbReference type="PROSITE" id="PS51059"/>
    </source>
</evidence>
<dbReference type="UniPathway" id="UPA00143"/>
<dbReference type="InterPro" id="IPR013083">
    <property type="entry name" value="Znf_RING/FYVE/PHD"/>
</dbReference>
<dbReference type="InterPro" id="IPR039398">
    <property type="entry name" value="Deltex_fam"/>
</dbReference>
<dbReference type="GO" id="GO:0008270">
    <property type="term" value="F:zinc ion binding"/>
    <property type="evidence" value="ECO:0007669"/>
    <property type="project" value="UniProtKB-KW"/>
</dbReference>
<dbReference type="GO" id="GO:0003950">
    <property type="term" value="F:NAD+ poly-ADP-ribosyltransferase activity"/>
    <property type="evidence" value="ECO:0007669"/>
    <property type="project" value="UniProtKB-UniRule"/>
</dbReference>
<evidence type="ECO:0000313" key="11">
    <source>
        <dbReference type="EMBL" id="GES91297.1"/>
    </source>
</evidence>
<keyword evidence="7" id="KW-0328">Glycosyltransferase</keyword>
<reference evidence="10 12" key="1">
    <citation type="submission" date="2017-11" db="EMBL/GenBank/DDBJ databases">
        <title>The genome of Rhizophagus clarus HR1 reveals common genetic basis of auxotrophy among arbuscular mycorrhizal fungi.</title>
        <authorList>
            <person name="Kobayashi Y."/>
        </authorList>
    </citation>
    <scope>NUCLEOTIDE SEQUENCE [LARGE SCALE GENOMIC DNA]</scope>
    <source>
        <strain evidence="10 12">HR1</strain>
    </source>
</reference>
<name>A0A2Z6RZM4_9GLOM</name>
<dbReference type="InterPro" id="IPR001841">
    <property type="entry name" value="Znf_RING"/>
</dbReference>
<feature type="domain" description="PARP catalytic" evidence="9">
    <location>
        <begin position="18"/>
        <end position="231"/>
    </location>
</feature>
<dbReference type="GO" id="GO:0061630">
    <property type="term" value="F:ubiquitin protein ligase activity"/>
    <property type="evidence" value="ECO:0007669"/>
    <property type="project" value="UniProtKB-EC"/>
</dbReference>
<keyword evidence="5" id="KW-0479">Metal-binding</keyword>
<evidence type="ECO:0000259" key="8">
    <source>
        <dbReference type="PROSITE" id="PS50089"/>
    </source>
</evidence>
<keyword evidence="4 7" id="KW-0808">Transferase</keyword>
<comment type="pathway">
    <text evidence="2">Protein modification; protein ubiquitination.</text>
</comment>
<evidence type="ECO:0000256" key="6">
    <source>
        <dbReference type="PROSITE-ProRule" id="PRU00175"/>
    </source>
</evidence>
<evidence type="ECO:0000313" key="12">
    <source>
        <dbReference type="Proteomes" id="UP000247702"/>
    </source>
</evidence>
<comment type="caution">
    <text evidence="10">The sequence shown here is derived from an EMBL/GenBank/DDBJ whole genome shotgun (WGS) entry which is preliminary data.</text>
</comment>
<keyword evidence="6" id="KW-0862">Zinc</keyword>
<reference evidence="11" key="2">
    <citation type="submission" date="2019-10" db="EMBL/GenBank/DDBJ databases">
        <title>Conservation and host-specific expression of non-tandemly repeated heterogenous ribosome RNA gene in arbuscular mycorrhizal fungi.</title>
        <authorList>
            <person name="Maeda T."/>
            <person name="Kobayashi Y."/>
            <person name="Nakagawa T."/>
            <person name="Ezawa T."/>
            <person name="Yamaguchi K."/>
            <person name="Bino T."/>
            <person name="Nishimoto Y."/>
            <person name="Shigenobu S."/>
            <person name="Kawaguchi M."/>
        </authorList>
    </citation>
    <scope>NUCLEOTIDE SEQUENCE</scope>
    <source>
        <strain evidence="11">HR1</strain>
    </source>
</reference>
<dbReference type="EMBL" id="BEXD01003915">
    <property type="protein sequence ID" value="GBC03925.1"/>
    <property type="molecule type" value="Genomic_DNA"/>
</dbReference>
<dbReference type="PANTHER" id="PTHR12622">
    <property type="entry name" value="DELTEX-RELATED"/>
    <property type="match status" value="1"/>
</dbReference>
<evidence type="ECO:0000256" key="5">
    <source>
        <dbReference type="ARBA" id="ARBA00022723"/>
    </source>
</evidence>
<keyword evidence="6" id="KW-0863">Zinc-finger</keyword>
<dbReference type="SUPFAM" id="SSF57850">
    <property type="entry name" value="RING/U-box"/>
    <property type="match status" value="1"/>
</dbReference>
<evidence type="ECO:0000256" key="2">
    <source>
        <dbReference type="ARBA" id="ARBA00004906"/>
    </source>
</evidence>
<dbReference type="Gene3D" id="3.90.228.10">
    <property type="match status" value="1"/>
</dbReference>
<dbReference type="PROSITE" id="PS50089">
    <property type="entry name" value="ZF_RING_2"/>
    <property type="match status" value="1"/>
</dbReference>